<evidence type="ECO:0000313" key="1">
    <source>
        <dbReference type="EMBL" id="KAL0466430.1"/>
    </source>
</evidence>
<proteinExistence type="predicted"/>
<gene>
    <name evidence="1" type="ORF">QR685DRAFT_416992</name>
</gene>
<feature type="non-terminal residue" evidence="1">
    <location>
        <position position="1"/>
    </location>
</feature>
<comment type="caution">
    <text evidence="1">The sequence shown here is derived from an EMBL/GenBank/DDBJ whole genome shotgun (WGS) entry which is preliminary data.</text>
</comment>
<name>A0ABR3D161_NEUIN</name>
<protein>
    <submittedName>
        <fullName evidence="1">Uncharacterized protein</fullName>
    </submittedName>
</protein>
<dbReference type="EMBL" id="JAVLET010000013">
    <property type="protein sequence ID" value="KAL0466430.1"/>
    <property type="molecule type" value="Genomic_DNA"/>
</dbReference>
<organism evidence="1 2">
    <name type="scientific">Neurospora intermedia</name>
    <dbReference type="NCBI Taxonomy" id="5142"/>
    <lineage>
        <taxon>Eukaryota</taxon>
        <taxon>Fungi</taxon>
        <taxon>Dikarya</taxon>
        <taxon>Ascomycota</taxon>
        <taxon>Pezizomycotina</taxon>
        <taxon>Sordariomycetes</taxon>
        <taxon>Sordariomycetidae</taxon>
        <taxon>Sordariales</taxon>
        <taxon>Sordariaceae</taxon>
        <taxon>Neurospora</taxon>
    </lineage>
</organism>
<evidence type="ECO:0000313" key="2">
    <source>
        <dbReference type="Proteomes" id="UP001451303"/>
    </source>
</evidence>
<feature type="non-terminal residue" evidence="1">
    <location>
        <position position="56"/>
    </location>
</feature>
<sequence length="56" mass="6635">IRKITSIICNDHPESVHIRRDIYNTRTNLRRRNFNGYTLVGASIKVFNSNNIKYIK</sequence>
<reference evidence="1 2" key="1">
    <citation type="submission" date="2023-09" db="EMBL/GenBank/DDBJ databases">
        <title>Multi-omics analysis of a traditional fermented food reveals byproduct-associated fungal strains for waste-to-food upcycling.</title>
        <authorList>
            <consortium name="Lawrence Berkeley National Laboratory"/>
            <person name="Rekdal V.M."/>
            <person name="Villalobos-Escobedo J.M."/>
            <person name="Rodriguez-Valeron N."/>
            <person name="Garcia M.O."/>
            <person name="Vasquez D.P."/>
            <person name="Damayanti I."/>
            <person name="Sorensen P.M."/>
            <person name="Baidoo E.E."/>
            <person name="De Carvalho A.C."/>
            <person name="Riley R."/>
            <person name="Lipzen A."/>
            <person name="He G."/>
            <person name="Yan M."/>
            <person name="Haridas S."/>
            <person name="Daum C."/>
            <person name="Yoshinaga Y."/>
            <person name="Ng V."/>
            <person name="Grigoriev I.V."/>
            <person name="Munk R."/>
            <person name="Nuraida L."/>
            <person name="Wijaya C.H."/>
            <person name="Morales P.-C."/>
            <person name="Keasling J.D."/>
        </authorList>
    </citation>
    <scope>NUCLEOTIDE SEQUENCE [LARGE SCALE GENOMIC DNA]</scope>
    <source>
        <strain evidence="1 2">FGSC 2613</strain>
    </source>
</reference>
<keyword evidence="2" id="KW-1185">Reference proteome</keyword>
<dbReference type="Proteomes" id="UP001451303">
    <property type="component" value="Unassembled WGS sequence"/>
</dbReference>
<accession>A0ABR3D161</accession>